<dbReference type="InterPro" id="IPR052528">
    <property type="entry name" value="Sugar_transport-like"/>
</dbReference>
<dbReference type="InterPro" id="IPR036259">
    <property type="entry name" value="MFS_trans_sf"/>
</dbReference>
<evidence type="ECO:0000256" key="2">
    <source>
        <dbReference type="ARBA" id="ARBA00022989"/>
    </source>
</evidence>
<comment type="caution">
    <text evidence="5">The sequence shown here is derived from an EMBL/GenBank/DDBJ whole genome shotgun (WGS) entry which is preliminary data.</text>
</comment>
<keyword evidence="6" id="KW-1185">Reference proteome</keyword>
<dbReference type="STRING" id="404433.BTW07_16330"/>
<dbReference type="Proteomes" id="UP000186878">
    <property type="component" value="Unassembled WGS sequence"/>
</dbReference>
<dbReference type="SUPFAM" id="SSF103473">
    <property type="entry name" value="MFS general substrate transporter"/>
    <property type="match status" value="1"/>
</dbReference>
<dbReference type="OrthoDB" id="1117124at2"/>
<evidence type="ECO:0000313" key="6">
    <source>
        <dbReference type="Proteomes" id="UP000186878"/>
    </source>
</evidence>
<evidence type="ECO:0000313" key="5">
    <source>
        <dbReference type="EMBL" id="OLO03101.1"/>
    </source>
</evidence>
<feature type="transmembrane region" description="Helical" evidence="4">
    <location>
        <begin position="384"/>
        <end position="407"/>
    </location>
</feature>
<dbReference type="PANTHER" id="PTHR23526">
    <property type="entry name" value="INTEGRAL MEMBRANE TRANSPORT PROTEIN-RELATED"/>
    <property type="match status" value="1"/>
</dbReference>
<feature type="transmembrane region" description="Helical" evidence="4">
    <location>
        <begin position="103"/>
        <end position="127"/>
    </location>
</feature>
<keyword evidence="3 4" id="KW-0472">Membrane</keyword>
<reference evidence="5 6" key="1">
    <citation type="submission" date="2016-12" db="EMBL/GenBank/DDBJ databases">
        <title>Draft genome sequences of strains Salinicola socius SMB35, Salinicola sp. MH3R3-1 and Chromohalobacter sp. SMB17 from the Verkhnekamsk potash mining region of Russia.</title>
        <authorList>
            <person name="Mavrodi D.V."/>
            <person name="Olsson B.E."/>
            <person name="Korsakova E.S."/>
            <person name="Pyankova A."/>
            <person name="Mavrodi O.V."/>
            <person name="Plotnikova E.G."/>
        </authorList>
    </citation>
    <scope>NUCLEOTIDE SEQUENCE [LARGE SCALE GENOMIC DNA]</scope>
    <source>
        <strain evidence="5 6">SMB35</strain>
    </source>
</reference>
<dbReference type="InterPro" id="IPR011701">
    <property type="entry name" value="MFS"/>
</dbReference>
<proteinExistence type="predicted"/>
<dbReference type="Pfam" id="PF07690">
    <property type="entry name" value="MFS_1"/>
    <property type="match status" value="1"/>
</dbReference>
<dbReference type="EMBL" id="MSDO01000025">
    <property type="protein sequence ID" value="OLO03101.1"/>
    <property type="molecule type" value="Genomic_DNA"/>
</dbReference>
<dbReference type="GO" id="GO:0022857">
    <property type="term" value="F:transmembrane transporter activity"/>
    <property type="evidence" value="ECO:0007669"/>
    <property type="project" value="InterPro"/>
</dbReference>
<feature type="transmembrane region" description="Helical" evidence="4">
    <location>
        <begin position="413"/>
        <end position="434"/>
    </location>
</feature>
<evidence type="ECO:0000256" key="3">
    <source>
        <dbReference type="ARBA" id="ARBA00023136"/>
    </source>
</evidence>
<protein>
    <submittedName>
        <fullName evidence="5">MFS transporter</fullName>
    </submittedName>
</protein>
<feature type="transmembrane region" description="Helical" evidence="4">
    <location>
        <begin position="322"/>
        <end position="341"/>
    </location>
</feature>
<organism evidence="5 6">
    <name type="scientific">Salinicola socius</name>
    <dbReference type="NCBI Taxonomy" id="404433"/>
    <lineage>
        <taxon>Bacteria</taxon>
        <taxon>Pseudomonadati</taxon>
        <taxon>Pseudomonadota</taxon>
        <taxon>Gammaproteobacteria</taxon>
        <taxon>Oceanospirillales</taxon>
        <taxon>Halomonadaceae</taxon>
        <taxon>Salinicola</taxon>
    </lineage>
</organism>
<name>A0A1Q8SNY0_9GAMM</name>
<gene>
    <name evidence="5" type="ORF">BTW07_16330</name>
</gene>
<feature type="transmembrane region" description="Helical" evidence="4">
    <location>
        <begin position="286"/>
        <end position="310"/>
    </location>
</feature>
<feature type="transmembrane region" description="Helical" evidence="4">
    <location>
        <begin position="172"/>
        <end position="194"/>
    </location>
</feature>
<feature type="transmembrane region" description="Helical" evidence="4">
    <location>
        <begin position="61"/>
        <end position="82"/>
    </location>
</feature>
<feature type="transmembrane region" description="Helical" evidence="4">
    <location>
        <begin position="200"/>
        <end position="224"/>
    </location>
</feature>
<feature type="transmembrane region" description="Helical" evidence="4">
    <location>
        <begin position="254"/>
        <end position="274"/>
    </location>
</feature>
<dbReference type="RefSeq" id="WP_075571240.1">
    <property type="nucleotide sequence ID" value="NZ_MSDO01000025.1"/>
</dbReference>
<dbReference type="Gene3D" id="1.20.1250.20">
    <property type="entry name" value="MFS general substrate transporter like domains"/>
    <property type="match status" value="2"/>
</dbReference>
<dbReference type="AlphaFoldDB" id="A0A1Q8SNY0"/>
<keyword evidence="1 4" id="KW-0812">Transmembrane</keyword>
<feature type="transmembrane region" description="Helical" evidence="4">
    <location>
        <begin position="347"/>
        <end position="364"/>
    </location>
</feature>
<sequence>MSAQQASLTRLFERVTGDEDSRMCRDISDEACHEQPGNFFRHLIAALGNKLADELSNARLILPWLMGAIGAPIWMVGLLVPIREAGALLPQLMIAGYIRLRPVRKWVWVIGGIVQAIGALLLALLALFGHGNWGGMLVLIALTGLALGRGLSSVATKDVLGKTIAKQRRGTLMGWSASVAGALTLIVGAGMVILDDQPGTWALAILLFAAALGWALNALCAAMIRETPGAIEGGANAWDSIKQGVSLMRRDRRFLHFNLSRALLLSSALALPYLALLGQQNSGTDLASLGILILTSGAASMIAGPIWGRLADRSSRRVMRNSAIGAAVCCLAGAACVWLPAPIRTSVWPYALIYGLLMIAHAGVRLGRKTYVIDLSDSSTRALYVAFSNTFTGALMLVVGLLLGALAQWLGSAGLMLMLAVLAVAAALSSHALAEVETPS</sequence>
<accession>A0A1Q8SNY0</accession>
<evidence type="ECO:0000256" key="4">
    <source>
        <dbReference type="SAM" id="Phobius"/>
    </source>
</evidence>
<keyword evidence="2 4" id="KW-1133">Transmembrane helix</keyword>
<feature type="transmembrane region" description="Helical" evidence="4">
    <location>
        <begin position="133"/>
        <end position="151"/>
    </location>
</feature>
<evidence type="ECO:0000256" key="1">
    <source>
        <dbReference type="ARBA" id="ARBA00022692"/>
    </source>
</evidence>
<dbReference type="PANTHER" id="PTHR23526:SF2">
    <property type="entry name" value="MAJOR FACILITATOR SUPERFAMILY (MFS) PROFILE DOMAIN-CONTAINING PROTEIN"/>
    <property type="match status" value="1"/>
</dbReference>